<dbReference type="InterPro" id="IPR036812">
    <property type="entry name" value="NAD(P)_OxRdtase_dom_sf"/>
</dbReference>
<dbReference type="PROSITE" id="PS00063">
    <property type="entry name" value="ALDOKETO_REDUCTASE_3"/>
    <property type="match status" value="1"/>
</dbReference>
<dbReference type="PIRSF" id="PIRSF000097">
    <property type="entry name" value="AKR"/>
    <property type="match status" value="1"/>
</dbReference>
<dbReference type="PROSITE" id="PS00062">
    <property type="entry name" value="ALDOKETO_REDUCTASE_2"/>
    <property type="match status" value="1"/>
</dbReference>
<dbReference type="SUPFAM" id="SSF51430">
    <property type="entry name" value="NAD(P)-linked oxidoreductase"/>
    <property type="match status" value="1"/>
</dbReference>
<evidence type="ECO:0000256" key="1">
    <source>
        <dbReference type="ARBA" id="ARBA00023002"/>
    </source>
</evidence>
<name>A0A6A6R4U1_9PEZI</name>
<dbReference type="AlphaFoldDB" id="A0A6A6R4U1"/>
<feature type="domain" description="NADP-dependent oxidoreductase" evidence="5">
    <location>
        <begin position="18"/>
        <end position="286"/>
    </location>
</feature>
<evidence type="ECO:0000256" key="3">
    <source>
        <dbReference type="PIRSR" id="PIRSR000097-2"/>
    </source>
</evidence>
<evidence type="ECO:0000256" key="2">
    <source>
        <dbReference type="PIRSR" id="PIRSR000097-1"/>
    </source>
</evidence>
<keyword evidence="7" id="KW-1185">Reference proteome</keyword>
<accession>A0A6A6R4U1</accession>
<dbReference type="InterPro" id="IPR023210">
    <property type="entry name" value="NADP_OxRdtase_dom"/>
</dbReference>
<sequence length="305" mass="33805">MSPSTIKLNSGHEMPLVGLGLWKVDGAVAPDLVYEAIKLGYRCFDGAAIYGNEKEVGQGFARAFKDNLVTRADLFIVSKLWCTFHDPAHVTPILKRHFADLQLDYLDLYYIHFPFALAYVDPAKRYPSAWSDEFAPGTATLESTWHAMEAVVEQGLARSIGVSNYNGQTLADLFNYAKIRPAVLQIEHHPSNGVQVTAYSSFGSLSFIELNNPRAKNAVPLTELEVVKEVAAKHGKTPAQVLLRWSTQRGVAVIPKSSNRTRLLQNLYVTGWTLEEEEIEKISGLDKGLRFNDPLDDGVAIPVFA</sequence>
<dbReference type="PRINTS" id="PR00069">
    <property type="entry name" value="ALDKETRDTASE"/>
</dbReference>
<dbReference type="InterPro" id="IPR020471">
    <property type="entry name" value="AKR"/>
</dbReference>
<dbReference type="Proteomes" id="UP000799750">
    <property type="component" value="Unassembled WGS sequence"/>
</dbReference>
<dbReference type="Pfam" id="PF00248">
    <property type="entry name" value="Aldo_ket_red"/>
    <property type="match status" value="1"/>
</dbReference>
<protein>
    <submittedName>
        <fullName evidence="6">Putative NAD(P)H-dependent D-xylose reductase xyl1</fullName>
    </submittedName>
</protein>
<organism evidence="6 7">
    <name type="scientific">Lophium mytilinum</name>
    <dbReference type="NCBI Taxonomy" id="390894"/>
    <lineage>
        <taxon>Eukaryota</taxon>
        <taxon>Fungi</taxon>
        <taxon>Dikarya</taxon>
        <taxon>Ascomycota</taxon>
        <taxon>Pezizomycotina</taxon>
        <taxon>Dothideomycetes</taxon>
        <taxon>Pleosporomycetidae</taxon>
        <taxon>Mytilinidiales</taxon>
        <taxon>Mytilinidiaceae</taxon>
        <taxon>Lophium</taxon>
    </lineage>
</organism>
<feature type="binding site" evidence="3">
    <location>
        <position position="112"/>
    </location>
    <ligand>
        <name>substrate</name>
    </ligand>
</feature>
<gene>
    <name evidence="6" type="ORF">BU16DRAFT_603885</name>
</gene>
<dbReference type="PANTHER" id="PTHR11732">
    <property type="entry name" value="ALDO/KETO REDUCTASE"/>
    <property type="match status" value="1"/>
</dbReference>
<dbReference type="EMBL" id="MU004184">
    <property type="protein sequence ID" value="KAF2499738.1"/>
    <property type="molecule type" value="Genomic_DNA"/>
</dbReference>
<dbReference type="OrthoDB" id="416253at2759"/>
<feature type="active site" description="Proton donor" evidence="2">
    <location>
        <position position="50"/>
    </location>
</feature>
<dbReference type="Gene3D" id="3.20.20.100">
    <property type="entry name" value="NADP-dependent oxidoreductase domain"/>
    <property type="match status" value="1"/>
</dbReference>
<keyword evidence="1" id="KW-0560">Oxidoreductase</keyword>
<dbReference type="GO" id="GO:0016491">
    <property type="term" value="F:oxidoreductase activity"/>
    <property type="evidence" value="ECO:0007669"/>
    <property type="project" value="UniProtKB-KW"/>
</dbReference>
<evidence type="ECO:0000313" key="6">
    <source>
        <dbReference type="EMBL" id="KAF2499738.1"/>
    </source>
</evidence>
<evidence type="ECO:0000259" key="5">
    <source>
        <dbReference type="Pfam" id="PF00248"/>
    </source>
</evidence>
<evidence type="ECO:0000256" key="4">
    <source>
        <dbReference type="PIRSR" id="PIRSR000097-3"/>
    </source>
</evidence>
<evidence type="ECO:0000313" key="7">
    <source>
        <dbReference type="Proteomes" id="UP000799750"/>
    </source>
</evidence>
<reference evidence="6" key="1">
    <citation type="journal article" date="2020" name="Stud. Mycol.">
        <title>101 Dothideomycetes genomes: a test case for predicting lifestyles and emergence of pathogens.</title>
        <authorList>
            <person name="Haridas S."/>
            <person name="Albert R."/>
            <person name="Binder M."/>
            <person name="Bloem J."/>
            <person name="Labutti K."/>
            <person name="Salamov A."/>
            <person name="Andreopoulos B."/>
            <person name="Baker S."/>
            <person name="Barry K."/>
            <person name="Bills G."/>
            <person name="Bluhm B."/>
            <person name="Cannon C."/>
            <person name="Castanera R."/>
            <person name="Culley D."/>
            <person name="Daum C."/>
            <person name="Ezra D."/>
            <person name="Gonzalez J."/>
            <person name="Henrissat B."/>
            <person name="Kuo A."/>
            <person name="Liang C."/>
            <person name="Lipzen A."/>
            <person name="Lutzoni F."/>
            <person name="Magnuson J."/>
            <person name="Mondo S."/>
            <person name="Nolan M."/>
            <person name="Ohm R."/>
            <person name="Pangilinan J."/>
            <person name="Park H.-J."/>
            <person name="Ramirez L."/>
            <person name="Alfaro M."/>
            <person name="Sun H."/>
            <person name="Tritt A."/>
            <person name="Yoshinaga Y."/>
            <person name="Zwiers L.-H."/>
            <person name="Turgeon B."/>
            <person name="Goodwin S."/>
            <person name="Spatafora J."/>
            <person name="Crous P."/>
            <person name="Grigoriev I."/>
        </authorList>
    </citation>
    <scope>NUCLEOTIDE SEQUENCE</scope>
    <source>
        <strain evidence="6">CBS 269.34</strain>
    </source>
</reference>
<feature type="site" description="Lowers pKa of active site Tyr" evidence="4">
    <location>
        <position position="79"/>
    </location>
</feature>
<dbReference type="InterPro" id="IPR018170">
    <property type="entry name" value="Aldo/ket_reductase_CS"/>
</dbReference>
<proteinExistence type="predicted"/>